<feature type="transmembrane region" description="Helical" evidence="9">
    <location>
        <begin position="27"/>
        <end position="48"/>
    </location>
</feature>
<dbReference type="EMBL" id="MFAF01000016">
    <property type="protein sequence ID" value="OGD79055.1"/>
    <property type="molecule type" value="Genomic_DNA"/>
</dbReference>
<dbReference type="Proteomes" id="UP000177187">
    <property type="component" value="Unassembled WGS sequence"/>
</dbReference>
<evidence type="ECO:0000256" key="3">
    <source>
        <dbReference type="ARBA" id="ARBA00022475"/>
    </source>
</evidence>
<comment type="subcellular location">
    <subcellularLocation>
        <location evidence="9">Cell membrane</location>
        <topology evidence="9">Single-pass membrane protein</topology>
    </subcellularLocation>
    <subcellularLocation>
        <location evidence="1">Membrane</location>
    </subcellularLocation>
</comment>
<evidence type="ECO:0000256" key="2">
    <source>
        <dbReference type="ARBA" id="ARBA00022448"/>
    </source>
</evidence>
<dbReference type="PROSITE" id="PS01067">
    <property type="entry name" value="SECE_SEC61G"/>
    <property type="match status" value="1"/>
</dbReference>
<dbReference type="NCBIfam" id="TIGR00964">
    <property type="entry name" value="secE_bact"/>
    <property type="match status" value="1"/>
</dbReference>
<dbReference type="GO" id="GO:0043952">
    <property type="term" value="P:protein transport by the Sec complex"/>
    <property type="evidence" value="ECO:0007669"/>
    <property type="project" value="UniProtKB-UniRule"/>
</dbReference>
<gene>
    <name evidence="9" type="primary">secE</name>
    <name evidence="10" type="ORF">A2Y64_06610</name>
</gene>
<keyword evidence="6 9" id="KW-1133">Transmembrane helix</keyword>
<evidence type="ECO:0000313" key="11">
    <source>
        <dbReference type="Proteomes" id="UP000177187"/>
    </source>
</evidence>
<dbReference type="GO" id="GO:0008320">
    <property type="term" value="F:protein transmembrane transporter activity"/>
    <property type="evidence" value="ECO:0007669"/>
    <property type="project" value="UniProtKB-UniRule"/>
</dbReference>
<evidence type="ECO:0000256" key="6">
    <source>
        <dbReference type="ARBA" id="ARBA00022989"/>
    </source>
</evidence>
<name>A0A1F5FHD0_9BACT</name>
<comment type="caution">
    <text evidence="10">The sequence shown here is derived from an EMBL/GenBank/DDBJ whole genome shotgun (WGS) entry which is preliminary data.</text>
</comment>
<reference evidence="10 11" key="1">
    <citation type="journal article" date="2016" name="Nat. Commun.">
        <title>Thousands of microbial genomes shed light on interconnected biogeochemical processes in an aquifer system.</title>
        <authorList>
            <person name="Anantharaman K."/>
            <person name="Brown C.T."/>
            <person name="Hug L.A."/>
            <person name="Sharon I."/>
            <person name="Castelle C.J."/>
            <person name="Probst A.J."/>
            <person name="Thomas B.C."/>
            <person name="Singh A."/>
            <person name="Wilkins M.J."/>
            <person name="Karaoz U."/>
            <person name="Brodie E.L."/>
            <person name="Williams K.H."/>
            <person name="Hubbard S.S."/>
            <person name="Banfield J.F."/>
        </authorList>
    </citation>
    <scope>NUCLEOTIDE SEQUENCE [LARGE SCALE GENOMIC DNA]</scope>
</reference>
<evidence type="ECO:0000313" key="10">
    <source>
        <dbReference type="EMBL" id="OGD79055.1"/>
    </source>
</evidence>
<evidence type="ECO:0000256" key="8">
    <source>
        <dbReference type="ARBA" id="ARBA00023136"/>
    </source>
</evidence>
<comment type="similarity">
    <text evidence="9">Belongs to the SecE/SEC61-gamma family.</text>
</comment>
<dbReference type="GO" id="GO:0005886">
    <property type="term" value="C:plasma membrane"/>
    <property type="evidence" value="ECO:0007669"/>
    <property type="project" value="UniProtKB-SubCell"/>
</dbReference>
<protein>
    <recommendedName>
        <fullName evidence="9">Protein translocase subunit SecE</fullName>
    </recommendedName>
</protein>
<dbReference type="Gene3D" id="1.20.5.1030">
    <property type="entry name" value="Preprotein translocase secy subunit"/>
    <property type="match status" value="1"/>
</dbReference>
<evidence type="ECO:0000256" key="7">
    <source>
        <dbReference type="ARBA" id="ARBA00023010"/>
    </source>
</evidence>
<keyword evidence="8 9" id="KW-0472">Membrane</keyword>
<keyword evidence="2 9" id="KW-0813">Transport</keyword>
<sequence>MFDRIKRFIRETRVELSKVTWPTRREVFSSTLIIIAMSAFLAVLIGVFDFGMSKLIDWILSQR</sequence>
<dbReference type="GO" id="GO:0009306">
    <property type="term" value="P:protein secretion"/>
    <property type="evidence" value="ECO:0007669"/>
    <property type="project" value="UniProtKB-UniRule"/>
</dbReference>
<organism evidence="10 11">
    <name type="scientific">Candidatus Coatesbacteria bacterium RBG_13_66_14</name>
    <dbReference type="NCBI Taxonomy" id="1817816"/>
    <lineage>
        <taxon>Bacteria</taxon>
        <taxon>Candidatus Coatesiibacteriota</taxon>
    </lineage>
</organism>
<evidence type="ECO:0000256" key="1">
    <source>
        <dbReference type="ARBA" id="ARBA00004370"/>
    </source>
</evidence>
<dbReference type="InterPro" id="IPR005807">
    <property type="entry name" value="SecE_bac"/>
</dbReference>
<dbReference type="STRING" id="1817816.A2Y64_06610"/>
<proteinExistence type="inferred from homology"/>
<keyword evidence="5 9" id="KW-0653">Protein transport</keyword>
<keyword evidence="3 9" id="KW-1003">Cell membrane</keyword>
<comment type="subunit">
    <text evidence="9">Component of the Sec protein translocase complex. Heterotrimer consisting of SecY, SecE and SecG subunits. The heterotrimers can form oligomers, although 1 heterotrimer is thought to be able to translocate proteins. Interacts with the ribosome. Interacts with SecDF, and other proteins may be involved. Interacts with SecA.</text>
</comment>
<dbReference type="PANTHER" id="PTHR33910">
    <property type="entry name" value="PROTEIN TRANSLOCASE SUBUNIT SECE"/>
    <property type="match status" value="1"/>
</dbReference>
<dbReference type="Pfam" id="PF00584">
    <property type="entry name" value="SecE"/>
    <property type="match status" value="1"/>
</dbReference>
<dbReference type="GO" id="GO:0006605">
    <property type="term" value="P:protein targeting"/>
    <property type="evidence" value="ECO:0007669"/>
    <property type="project" value="UniProtKB-UniRule"/>
</dbReference>
<comment type="function">
    <text evidence="9">Essential subunit of the Sec protein translocation channel SecYEG. Clamps together the 2 halves of SecY. May contact the channel plug during translocation.</text>
</comment>
<keyword evidence="7 9" id="KW-0811">Translocation</keyword>
<keyword evidence="4 9" id="KW-0812">Transmembrane</keyword>
<dbReference type="PANTHER" id="PTHR33910:SF1">
    <property type="entry name" value="PROTEIN TRANSLOCASE SUBUNIT SECE"/>
    <property type="match status" value="1"/>
</dbReference>
<dbReference type="HAMAP" id="MF_00422">
    <property type="entry name" value="SecE"/>
    <property type="match status" value="1"/>
</dbReference>
<evidence type="ECO:0000256" key="9">
    <source>
        <dbReference type="HAMAP-Rule" id="MF_00422"/>
    </source>
</evidence>
<dbReference type="InterPro" id="IPR038379">
    <property type="entry name" value="SecE_sf"/>
</dbReference>
<evidence type="ECO:0000256" key="5">
    <source>
        <dbReference type="ARBA" id="ARBA00022927"/>
    </source>
</evidence>
<evidence type="ECO:0000256" key="4">
    <source>
        <dbReference type="ARBA" id="ARBA00022692"/>
    </source>
</evidence>
<dbReference type="InterPro" id="IPR001901">
    <property type="entry name" value="Translocase_SecE/Sec61-g"/>
</dbReference>
<dbReference type="AlphaFoldDB" id="A0A1F5FHD0"/>
<dbReference type="GO" id="GO:0065002">
    <property type="term" value="P:intracellular protein transmembrane transport"/>
    <property type="evidence" value="ECO:0007669"/>
    <property type="project" value="UniProtKB-UniRule"/>
</dbReference>
<accession>A0A1F5FHD0</accession>